<sequence>AHLLYSIHSTDDGGQSFCTSQGASRFPCHIFKPGGSHLAESGLADRSKIHGFSKFAEGAGTRPPRI</sequence>
<dbReference type="Proteomes" id="UP000030758">
    <property type="component" value="Unassembled WGS sequence"/>
</dbReference>
<reference evidence="1" key="1">
    <citation type="journal article" date="2014" name="Nat. Genet.">
        <title>Genome and transcriptome of the porcine whipworm Trichuris suis.</title>
        <authorList>
            <person name="Jex A.R."/>
            <person name="Nejsum P."/>
            <person name="Schwarz E.M."/>
            <person name="Hu L."/>
            <person name="Young N.D."/>
            <person name="Hall R.S."/>
            <person name="Korhonen P.K."/>
            <person name="Liao S."/>
            <person name="Thamsborg S."/>
            <person name="Xia J."/>
            <person name="Xu P."/>
            <person name="Wang S."/>
            <person name="Scheerlinck J.P."/>
            <person name="Hofmann A."/>
            <person name="Sternberg P.W."/>
            <person name="Wang J."/>
            <person name="Gasser R.B."/>
        </authorList>
    </citation>
    <scope>NUCLEOTIDE SEQUENCE [LARGE SCALE GENOMIC DNA]</scope>
    <source>
        <strain evidence="1">DCEP-RM93F</strain>
    </source>
</reference>
<proteinExistence type="predicted"/>
<dbReference type="EMBL" id="KL367556">
    <property type="protein sequence ID" value="KFD64427.1"/>
    <property type="molecule type" value="Genomic_DNA"/>
</dbReference>
<accession>A0A085N4N1</accession>
<dbReference type="AlphaFoldDB" id="A0A085N4N1"/>
<name>A0A085N4N1_9BILA</name>
<organism evidence="1">
    <name type="scientific">Trichuris suis</name>
    <name type="common">pig whipworm</name>
    <dbReference type="NCBI Taxonomy" id="68888"/>
    <lineage>
        <taxon>Eukaryota</taxon>
        <taxon>Metazoa</taxon>
        <taxon>Ecdysozoa</taxon>
        <taxon>Nematoda</taxon>
        <taxon>Enoplea</taxon>
        <taxon>Dorylaimia</taxon>
        <taxon>Trichinellida</taxon>
        <taxon>Trichuridae</taxon>
        <taxon>Trichuris</taxon>
    </lineage>
</organism>
<protein>
    <submittedName>
        <fullName evidence="1">Uncharacterized protein</fullName>
    </submittedName>
</protein>
<feature type="non-terminal residue" evidence="1">
    <location>
        <position position="1"/>
    </location>
</feature>
<feature type="non-terminal residue" evidence="1">
    <location>
        <position position="66"/>
    </location>
</feature>
<evidence type="ECO:0000313" key="1">
    <source>
        <dbReference type="EMBL" id="KFD64427.1"/>
    </source>
</evidence>
<gene>
    <name evidence="1" type="ORF">M514_23451</name>
</gene>